<accession>A0A836CDZ4</accession>
<feature type="compositionally biased region" description="Polar residues" evidence="1">
    <location>
        <begin position="204"/>
        <end position="213"/>
    </location>
</feature>
<feature type="compositionally biased region" description="Basic and acidic residues" evidence="1">
    <location>
        <begin position="10"/>
        <end position="20"/>
    </location>
</feature>
<proteinExistence type="predicted"/>
<feature type="compositionally biased region" description="Pro residues" evidence="1">
    <location>
        <begin position="147"/>
        <end position="160"/>
    </location>
</feature>
<organism evidence="2 3">
    <name type="scientific">Tribonema minus</name>
    <dbReference type="NCBI Taxonomy" id="303371"/>
    <lineage>
        <taxon>Eukaryota</taxon>
        <taxon>Sar</taxon>
        <taxon>Stramenopiles</taxon>
        <taxon>Ochrophyta</taxon>
        <taxon>PX clade</taxon>
        <taxon>Xanthophyceae</taxon>
        <taxon>Tribonematales</taxon>
        <taxon>Tribonemataceae</taxon>
        <taxon>Tribonema</taxon>
    </lineage>
</organism>
<dbReference type="AlphaFoldDB" id="A0A836CDZ4"/>
<feature type="compositionally biased region" description="Low complexity" evidence="1">
    <location>
        <begin position="59"/>
        <end position="118"/>
    </location>
</feature>
<feature type="compositionally biased region" description="Low complexity" evidence="1">
    <location>
        <begin position="173"/>
        <end position="186"/>
    </location>
</feature>
<evidence type="ECO:0000313" key="2">
    <source>
        <dbReference type="EMBL" id="KAG5180476.1"/>
    </source>
</evidence>
<reference evidence="2" key="1">
    <citation type="submission" date="2021-02" db="EMBL/GenBank/DDBJ databases">
        <title>First Annotated Genome of the Yellow-green Alga Tribonema minus.</title>
        <authorList>
            <person name="Mahan K.M."/>
        </authorList>
    </citation>
    <scope>NUCLEOTIDE SEQUENCE</scope>
    <source>
        <strain evidence="2">UTEX B ZZ1240</strain>
    </source>
</reference>
<dbReference type="EMBL" id="JAFCMP010000390">
    <property type="protein sequence ID" value="KAG5180476.1"/>
    <property type="molecule type" value="Genomic_DNA"/>
</dbReference>
<feature type="region of interest" description="Disordered" evidence="1">
    <location>
        <begin position="1"/>
        <end position="239"/>
    </location>
</feature>
<protein>
    <submittedName>
        <fullName evidence="2">Uncharacterized protein</fullName>
    </submittedName>
</protein>
<name>A0A836CDZ4_9STRA</name>
<gene>
    <name evidence="2" type="ORF">JKP88DRAFT_323965</name>
</gene>
<sequence length="239" mass="23309">MTEKSTPLKPEWKPNAKAKEWTPTPAALAATGVTPSGQAEAVQEPNGDAADKPTANGTAAAAEAPAAEAPAAEAPVAEAPAAEAAAPADPPAADSEAPAAAAAPPAAAAAAAAPAAAEPAPPQLPDDATTKRLYDIARLLSMRPTDAQPPRPAALNPPPDLNILWDGSLDANGPSGSLSARSLGSAMSGGGSGFTTPRGDPGSRGQSGRTSFNVGDRGASSRGLTRQGSSGHVGGGARR</sequence>
<dbReference type="Proteomes" id="UP000664859">
    <property type="component" value="Unassembled WGS sequence"/>
</dbReference>
<keyword evidence="3" id="KW-1185">Reference proteome</keyword>
<evidence type="ECO:0000313" key="3">
    <source>
        <dbReference type="Proteomes" id="UP000664859"/>
    </source>
</evidence>
<evidence type="ECO:0000256" key="1">
    <source>
        <dbReference type="SAM" id="MobiDB-lite"/>
    </source>
</evidence>
<comment type="caution">
    <text evidence="2">The sequence shown here is derived from an EMBL/GenBank/DDBJ whole genome shotgun (WGS) entry which is preliminary data.</text>
</comment>